<dbReference type="InterPro" id="IPR051398">
    <property type="entry name" value="Polysacch_Deacetylase"/>
</dbReference>
<reference evidence="4" key="1">
    <citation type="submission" date="2022-01" db="EMBL/GenBank/DDBJ databases">
        <title>Genome-Based Taxonomic Classification of the Phylum Actinobacteria.</title>
        <authorList>
            <person name="Gao Y."/>
        </authorList>
    </citation>
    <scope>NUCLEOTIDE SEQUENCE</scope>
    <source>
        <strain evidence="4">KLBMP 8922</strain>
    </source>
</reference>
<name>A0AA41Q134_9ACTN</name>
<dbReference type="InterPro" id="IPR011330">
    <property type="entry name" value="Glyco_hydro/deAcase_b/a-brl"/>
</dbReference>
<dbReference type="SUPFAM" id="SSF88713">
    <property type="entry name" value="Glycoside hydrolase/deacetylase"/>
    <property type="match status" value="1"/>
</dbReference>
<organism evidence="4 5">
    <name type="scientific">Yinghuangia soli</name>
    <dbReference type="NCBI Taxonomy" id="2908204"/>
    <lineage>
        <taxon>Bacteria</taxon>
        <taxon>Bacillati</taxon>
        <taxon>Actinomycetota</taxon>
        <taxon>Actinomycetes</taxon>
        <taxon>Kitasatosporales</taxon>
        <taxon>Streptomycetaceae</taxon>
        <taxon>Yinghuangia</taxon>
    </lineage>
</organism>
<gene>
    <name evidence="4" type="ORF">LZ495_18900</name>
</gene>
<evidence type="ECO:0000256" key="1">
    <source>
        <dbReference type="ARBA" id="ARBA00004613"/>
    </source>
</evidence>
<dbReference type="InterPro" id="IPR002509">
    <property type="entry name" value="NODB_dom"/>
</dbReference>
<evidence type="ECO:0000256" key="2">
    <source>
        <dbReference type="ARBA" id="ARBA00022729"/>
    </source>
</evidence>
<dbReference type="Gene3D" id="3.20.20.370">
    <property type="entry name" value="Glycoside hydrolase/deacetylase"/>
    <property type="match status" value="1"/>
</dbReference>
<dbReference type="GO" id="GO:0005975">
    <property type="term" value="P:carbohydrate metabolic process"/>
    <property type="evidence" value="ECO:0007669"/>
    <property type="project" value="InterPro"/>
</dbReference>
<dbReference type="Proteomes" id="UP001165378">
    <property type="component" value="Unassembled WGS sequence"/>
</dbReference>
<dbReference type="CDD" id="cd10918">
    <property type="entry name" value="CE4_NodB_like_5s_6s"/>
    <property type="match status" value="1"/>
</dbReference>
<sequence>MNPAVRARLASWYARADAWPGADAALRRSPLQAYLRRRSADRLAVLGYHGIDDAEGFAAQMDHLQAHAFPVSLRQVEDAVHNGRRLPPYSVLVTFDDGDVSVATEGLPLLAARGIPAVCFVVAGLIGTDTPFWWDEAEYLARHGGRSRRLPEVAPEIVPHPMKLLTENERRSVLEELRETATAQAPRRPQLTPEQLVQLRDGGVEIGSHTLTHPCLDRCDDRQVEEEILGAHDRLAGLLGSAPTSFAYPNGNTDARAHRLLDKCGYRTAFLYNHSLARPGSCSPLGIDRLVVTPAAGPDRFATVLSGLHPAVFRVGRTVARSAARAVQPFARSS</sequence>
<dbReference type="EMBL" id="JAKFHA010000010">
    <property type="protein sequence ID" value="MCF2529267.1"/>
    <property type="molecule type" value="Genomic_DNA"/>
</dbReference>
<accession>A0AA41Q134</accession>
<evidence type="ECO:0000313" key="5">
    <source>
        <dbReference type="Proteomes" id="UP001165378"/>
    </source>
</evidence>
<dbReference type="PANTHER" id="PTHR34216">
    <property type="match status" value="1"/>
</dbReference>
<dbReference type="GO" id="GO:0016810">
    <property type="term" value="F:hydrolase activity, acting on carbon-nitrogen (but not peptide) bonds"/>
    <property type="evidence" value="ECO:0007669"/>
    <property type="project" value="InterPro"/>
</dbReference>
<dbReference type="GO" id="GO:0005576">
    <property type="term" value="C:extracellular region"/>
    <property type="evidence" value="ECO:0007669"/>
    <property type="project" value="UniProtKB-SubCell"/>
</dbReference>
<dbReference type="Pfam" id="PF01522">
    <property type="entry name" value="Polysacc_deac_1"/>
    <property type="match status" value="1"/>
</dbReference>
<comment type="caution">
    <text evidence="4">The sequence shown here is derived from an EMBL/GenBank/DDBJ whole genome shotgun (WGS) entry which is preliminary data.</text>
</comment>
<keyword evidence="5" id="KW-1185">Reference proteome</keyword>
<evidence type="ECO:0000259" key="3">
    <source>
        <dbReference type="PROSITE" id="PS51677"/>
    </source>
</evidence>
<comment type="subcellular location">
    <subcellularLocation>
        <location evidence="1">Secreted</location>
    </subcellularLocation>
</comment>
<protein>
    <submittedName>
        <fullName evidence="4">Polysaccharide deacetylase family protein</fullName>
    </submittedName>
</protein>
<dbReference type="PANTHER" id="PTHR34216:SF3">
    <property type="entry name" value="POLY-BETA-1,6-N-ACETYL-D-GLUCOSAMINE N-DEACETYLASE"/>
    <property type="match status" value="1"/>
</dbReference>
<dbReference type="AlphaFoldDB" id="A0AA41Q134"/>
<dbReference type="RefSeq" id="WP_235053496.1">
    <property type="nucleotide sequence ID" value="NZ_JAKFHA010000010.1"/>
</dbReference>
<feature type="domain" description="NodB homology" evidence="3">
    <location>
        <begin position="89"/>
        <end position="334"/>
    </location>
</feature>
<proteinExistence type="predicted"/>
<keyword evidence="2" id="KW-0732">Signal</keyword>
<evidence type="ECO:0000313" key="4">
    <source>
        <dbReference type="EMBL" id="MCF2529267.1"/>
    </source>
</evidence>
<dbReference type="PROSITE" id="PS51677">
    <property type="entry name" value="NODB"/>
    <property type="match status" value="1"/>
</dbReference>